<accession>A0A812N736</accession>
<feature type="repeat" description="ANK" evidence="3">
    <location>
        <begin position="152"/>
        <end position="184"/>
    </location>
</feature>
<dbReference type="Proteomes" id="UP000604046">
    <property type="component" value="Unassembled WGS sequence"/>
</dbReference>
<evidence type="ECO:0000256" key="2">
    <source>
        <dbReference type="ARBA" id="ARBA00023043"/>
    </source>
</evidence>
<dbReference type="Pfam" id="PF13637">
    <property type="entry name" value="Ank_4"/>
    <property type="match status" value="1"/>
</dbReference>
<keyword evidence="5" id="KW-1185">Reference proteome</keyword>
<dbReference type="OrthoDB" id="10264606at2759"/>
<reference evidence="4" key="1">
    <citation type="submission" date="2021-02" db="EMBL/GenBank/DDBJ databases">
        <authorList>
            <person name="Dougan E. K."/>
            <person name="Rhodes N."/>
            <person name="Thang M."/>
            <person name="Chan C."/>
        </authorList>
    </citation>
    <scope>NUCLEOTIDE SEQUENCE</scope>
</reference>
<name>A0A812N736_9DINO</name>
<feature type="repeat" description="ANK" evidence="3">
    <location>
        <begin position="119"/>
        <end position="151"/>
    </location>
</feature>
<keyword evidence="2 3" id="KW-0040">ANK repeat</keyword>
<dbReference type="AlphaFoldDB" id="A0A812N736"/>
<sequence>MLNIMLLSGQHLTSLPLAELSDVKALKQRLHQEHGLPPRFRQRLLQDGHPLDDAVKLLARLETDETAMDLQILIVAFSEVSEEQRQELNNAAWFGNAAKVEALLQLPMDPDPDAARDAGGRTPLMRASQGGTAKVAQLLLEAGAQKDVHDIEGRTALMYAAWSGHSEVVELLLHAGAQTDLCDLKGRTALITAAWLGRESVVRLLLEAGADTDLCDSSGQTALILAATHGRTPVVRLLVDAGAT</sequence>
<gene>
    <name evidence="4" type="primary">ANKRD50</name>
    <name evidence="4" type="ORF">SNAT2548_LOCUS16078</name>
</gene>
<dbReference type="Gene3D" id="1.25.40.20">
    <property type="entry name" value="Ankyrin repeat-containing domain"/>
    <property type="match status" value="3"/>
</dbReference>
<dbReference type="EMBL" id="CAJNDS010002073">
    <property type="protein sequence ID" value="CAE7305917.1"/>
    <property type="molecule type" value="Genomic_DNA"/>
</dbReference>
<evidence type="ECO:0000313" key="5">
    <source>
        <dbReference type="Proteomes" id="UP000604046"/>
    </source>
</evidence>
<evidence type="ECO:0000256" key="3">
    <source>
        <dbReference type="PROSITE-ProRule" id="PRU00023"/>
    </source>
</evidence>
<dbReference type="SMART" id="SM00248">
    <property type="entry name" value="ANK"/>
    <property type="match status" value="4"/>
</dbReference>
<dbReference type="InterPro" id="IPR036770">
    <property type="entry name" value="Ankyrin_rpt-contain_sf"/>
</dbReference>
<evidence type="ECO:0000313" key="4">
    <source>
        <dbReference type="EMBL" id="CAE7305917.1"/>
    </source>
</evidence>
<organism evidence="4 5">
    <name type="scientific">Symbiodinium natans</name>
    <dbReference type="NCBI Taxonomy" id="878477"/>
    <lineage>
        <taxon>Eukaryota</taxon>
        <taxon>Sar</taxon>
        <taxon>Alveolata</taxon>
        <taxon>Dinophyceae</taxon>
        <taxon>Suessiales</taxon>
        <taxon>Symbiodiniaceae</taxon>
        <taxon>Symbiodinium</taxon>
    </lineage>
</organism>
<dbReference type="InterPro" id="IPR002110">
    <property type="entry name" value="Ankyrin_rpt"/>
</dbReference>
<comment type="caution">
    <text evidence="4">The sequence shown here is derived from an EMBL/GenBank/DDBJ whole genome shotgun (WGS) entry which is preliminary data.</text>
</comment>
<dbReference type="PANTHER" id="PTHR24166">
    <property type="entry name" value="ROLLING PEBBLES, ISOFORM B"/>
    <property type="match status" value="1"/>
</dbReference>
<proteinExistence type="predicted"/>
<dbReference type="Pfam" id="PF12796">
    <property type="entry name" value="Ank_2"/>
    <property type="match status" value="1"/>
</dbReference>
<dbReference type="CDD" id="cd17039">
    <property type="entry name" value="Ubl_ubiquitin_like"/>
    <property type="match status" value="1"/>
</dbReference>
<dbReference type="SUPFAM" id="SSF48403">
    <property type="entry name" value="Ankyrin repeat"/>
    <property type="match status" value="1"/>
</dbReference>
<dbReference type="PRINTS" id="PR01415">
    <property type="entry name" value="ANKYRIN"/>
</dbReference>
<dbReference type="PROSITE" id="PS50297">
    <property type="entry name" value="ANK_REP_REGION"/>
    <property type="match status" value="4"/>
</dbReference>
<feature type="repeat" description="ANK" evidence="3">
    <location>
        <begin position="218"/>
        <end position="244"/>
    </location>
</feature>
<evidence type="ECO:0000256" key="1">
    <source>
        <dbReference type="ARBA" id="ARBA00022737"/>
    </source>
</evidence>
<feature type="repeat" description="ANK" evidence="3">
    <location>
        <begin position="185"/>
        <end position="217"/>
    </location>
</feature>
<dbReference type="PROSITE" id="PS50088">
    <property type="entry name" value="ANK_REPEAT"/>
    <property type="match status" value="4"/>
</dbReference>
<dbReference type="InterPro" id="IPR050889">
    <property type="entry name" value="Dendritic_Spine_Reg/Scaffold"/>
</dbReference>
<protein>
    <submittedName>
        <fullName evidence="4">ANKRD50 protein</fullName>
    </submittedName>
</protein>
<keyword evidence="1" id="KW-0677">Repeat</keyword>
<dbReference type="PANTHER" id="PTHR24166:SF48">
    <property type="entry name" value="PROTEIN VAPYRIN"/>
    <property type="match status" value="1"/>
</dbReference>